<evidence type="ECO:0000259" key="2">
    <source>
        <dbReference type="Pfam" id="PF14392"/>
    </source>
</evidence>
<dbReference type="InterPro" id="IPR025836">
    <property type="entry name" value="Zn_knuckle_CX2CX4HX4C"/>
</dbReference>
<gene>
    <name evidence="3" type="ORF">Dsin_029991</name>
</gene>
<accession>A0AAE0DS11</accession>
<dbReference type="Proteomes" id="UP001281410">
    <property type="component" value="Unassembled WGS sequence"/>
</dbReference>
<evidence type="ECO:0000313" key="4">
    <source>
        <dbReference type="Proteomes" id="UP001281410"/>
    </source>
</evidence>
<proteinExistence type="predicted"/>
<dbReference type="PANTHER" id="PTHR31286">
    <property type="entry name" value="GLYCINE-RICH CELL WALL STRUCTURAL PROTEIN 1.8-LIKE"/>
    <property type="match status" value="1"/>
</dbReference>
<reference evidence="3" key="1">
    <citation type="journal article" date="2023" name="Plant J.">
        <title>Genome sequences and population genomics provide insights into the demographic history, inbreeding, and mutation load of two 'living fossil' tree species of Dipteronia.</title>
        <authorList>
            <person name="Feng Y."/>
            <person name="Comes H.P."/>
            <person name="Chen J."/>
            <person name="Zhu S."/>
            <person name="Lu R."/>
            <person name="Zhang X."/>
            <person name="Li P."/>
            <person name="Qiu J."/>
            <person name="Olsen K.M."/>
            <person name="Qiu Y."/>
        </authorList>
    </citation>
    <scope>NUCLEOTIDE SEQUENCE</scope>
    <source>
        <strain evidence="3">NBL</strain>
    </source>
</reference>
<keyword evidence="4" id="KW-1185">Reference proteome</keyword>
<comment type="caution">
    <text evidence="3">The sequence shown here is derived from an EMBL/GenBank/DDBJ whole genome shotgun (WGS) entry which is preliminary data.</text>
</comment>
<dbReference type="AlphaFoldDB" id="A0AAE0DS11"/>
<evidence type="ECO:0000313" key="3">
    <source>
        <dbReference type="EMBL" id="KAK3182705.1"/>
    </source>
</evidence>
<organism evidence="3 4">
    <name type="scientific">Dipteronia sinensis</name>
    <dbReference type="NCBI Taxonomy" id="43782"/>
    <lineage>
        <taxon>Eukaryota</taxon>
        <taxon>Viridiplantae</taxon>
        <taxon>Streptophyta</taxon>
        <taxon>Embryophyta</taxon>
        <taxon>Tracheophyta</taxon>
        <taxon>Spermatophyta</taxon>
        <taxon>Magnoliopsida</taxon>
        <taxon>eudicotyledons</taxon>
        <taxon>Gunneridae</taxon>
        <taxon>Pentapetalae</taxon>
        <taxon>rosids</taxon>
        <taxon>malvids</taxon>
        <taxon>Sapindales</taxon>
        <taxon>Sapindaceae</taxon>
        <taxon>Hippocastanoideae</taxon>
        <taxon>Acereae</taxon>
        <taxon>Dipteronia</taxon>
    </lineage>
</organism>
<sequence length="214" mass="24259">MVECPDFEGHRETLHSQFYALETETEVASNRPMATYRLGGRLLCSEISMVEGLDFVLIGGSWIIANQYLVVQKWRPNFVPREEEIQTMPVWVRLSKLPREWINADLLLSIEGLLARDRFSRICVEIDITKPLKGSLNVEEKSIRVEYENLGLICFNCGRVGYSKDGYTMGKNRFIANPENVGKSSCNASGLPRHRAGKSGKDGERWKETGKGIM</sequence>
<feature type="compositionally biased region" description="Basic and acidic residues" evidence="1">
    <location>
        <begin position="199"/>
        <end position="214"/>
    </location>
</feature>
<feature type="domain" description="Zinc knuckle CX2CX4HX4C" evidence="2">
    <location>
        <begin position="126"/>
        <end position="163"/>
    </location>
</feature>
<dbReference type="InterPro" id="IPR040256">
    <property type="entry name" value="At4g02000-like"/>
</dbReference>
<protein>
    <recommendedName>
        <fullName evidence="2">Zinc knuckle CX2CX4HX4C domain-containing protein</fullName>
    </recommendedName>
</protein>
<name>A0AAE0DS11_9ROSI</name>
<dbReference type="EMBL" id="JANJYJ010000010">
    <property type="protein sequence ID" value="KAK3182705.1"/>
    <property type="molecule type" value="Genomic_DNA"/>
</dbReference>
<dbReference type="Pfam" id="PF14392">
    <property type="entry name" value="zf-CCHC_4"/>
    <property type="match status" value="1"/>
</dbReference>
<evidence type="ECO:0000256" key="1">
    <source>
        <dbReference type="SAM" id="MobiDB-lite"/>
    </source>
</evidence>
<feature type="non-terminal residue" evidence="3">
    <location>
        <position position="1"/>
    </location>
</feature>
<feature type="region of interest" description="Disordered" evidence="1">
    <location>
        <begin position="185"/>
        <end position="214"/>
    </location>
</feature>
<dbReference type="PANTHER" id="PTHR31286:SF99">
    <property type="entry name" value="DUF4283 DOMAIN-CONTAINING PROTEIN"/>
    <property type="match status" value="1"/>
</dbReference>